<evidence type="ECO:0000256" key="1">
    <source>
        <dbReference type="SAM" id="MobiDB-lite"/>
    </source>
</evidence>
<feature type="compositionally biased region" description="Basic and acidic residues" evidence="1">
    <location>
        <begin position="18"/>
        <end position="30"/>
    </location>
</feature>
<reference evidence="2" key="1">
    <citation type="journal article" date="2015" name="Nature">
        <title>Complex archaea that bridge the gap between prokaryotes and eukaryotes.</title>
        <authorList>
            <person name="Spang A."/>
            <person name="Saw J.H."/>
            <person name="Jorgensen S.L."/>
            <person name="Zaremba-Niedzwiedzka K."/>
            <person name="Martijn J."/>
            <person name="Lind A.E."/>
            <person name="van Eijk R."/>
            <person name="Schleper C."/>
            <person name="Guy L."/>
            <person name="Ettema T.J."/>
        </authorList>
    </citation>
    <scope>NUCLEOTIDE SEQUENCE</scope>
</reference>
<name>A0A0F8XHU3_9ZZZZ</name>
<gene>
    <name evidence="2" type="ORF">LCGC14_2941330</name>
</gene>
<accession>A0A0F8XHU3</accession>
<sequence length="113" mass="12073">MGNETVVTDPPVAPAGKVDQESPEFKAAVKAERDRIEASIKESNKTHLDKREGEILAHYESQYGPANTPPAAPPSAGGKDFFVELEEKTGTNAEAMRTVSGAIIQHVTGVIDE</sequence>
<evidence type="ECO:0000313" key="2">
    <source>
        <dbReference type="EMBL" id="KKK68707.1"/>
    </source>
</evidence>
<feature type="non-terminal residue" evidence="2">
    <location>
        <position position="113"/>
    </location>
</feature>
<proteinExistence type="predicted"/>
<dbReference type="AlphaFoldDB" id="A0A0F8XHU3"/>
<comment type="caution">
    <text evidence="2">The sequence shown here is derived from an EMBL/GenBank/DDBJ whole genome shotgun (WGS) entry which is preliminary data.</text>
</comment>
<protein>
    <submittedName>
        <fullName evidence="2">Uncharacterized protein</fullName>
    </submittedName>
</protein>
<feature type="region of interest" description="Disordered" evidence="1">
    <location>
        <begin position="1"/>
        <end position="30"/>
    </location>
</feature>
<dbReference type="EMBL" id="LAZR01059003">
    <property type="protein sequence ID" value="KKK68707.1"/>
    <property type="molecule type" value="Genomic_DNA"/>
</dbReference>
<organism evidence="2">
    <name type="scientific">marine sediment metagenome</name>
    <dbReference type="NCBI Taxonomy" id="412755"/>
    <lineage>
        <taxon>unclassified sequences</taxon>
        <taxon>metagenomes</taxon>
        <taxon>ecological metagenomes</taxon>
    </lineage>
</organism>